<name>A0A8J5W712_ZIZPA</name>
<dbReference type="AlphaFoldDB" id="A0A8J5W712"/>
<protein>
    <submittedName>
        <fullName evidence="1">Uncharacterized protein</fullName>
    </submittedName>
</protein>
<sequence length="192" mass="21057">MEDLKMQGEYSCQACDKFMWKEAYIAELGQACRELEILRPENAELRSIVGHQQVQIDALMNKLQSISCNQQDDDYEAYEDSEAVADAFHRKCKRLIEVSRSGTPVRGSISATVALWGGALGSHSHAGEVAGLEATYTRTPGSDVMRSERIPATAMLWGGTLAPDPATETARLPGVFDHVTSDPGVPKHLFVF</sequence>
<dbReference type="Proteomes" id="UP000729402">
    <property type="component" value="Unassembled WGS sequence"/>
</dbReference>
<dbReference type="EMBL" id="JAAALK010000085">
    <property type="protein sequence ID" value="KAG8083479.1"/>
    <property type="molecule type" value="Genomic_DNA"/>
</dbReference>
<evidence type="ECO:0000313" key="2">
    <source>
        <dbReference type="Proteomes" id="UP000729402"/>
    </source>
</evidence>
<reference evidence="1" key="1">
    <citation type="journal article" date="2021" name="bioRxiv">
        <title>Whole Genome Assembly and Annotation of Northern Wild Rice, Zizania palustris L., Supports a Whole Genome Duplication in the Zizania Genus.</title>
        <authorList>
            <person name="Haas M."/>
            <person name="Kono T."/>
            <person name="Macchietto M."/>
            <person name="Millas R."/>
            <person name="McGilp L."/>
            <person name="Shao M."/>
            <person name="Duquette J."/>
            <person name="Hirsch C.N."/>
            <person name="Kimball J."/>
        </authorList>
    </citation>
    <scope>NUCLEOTIDE SEQUENCE</scope>
    <source>
        <tissue evidence="1">Fresh leaf tissue</tissue>
    </source>
</reference>
<accession>A0A8J5W712</accession>
<proteinExistence type="predicted"/>
<keyword evidence="2" id="KW-1185">Reference proteome</keyword>
<organism evidence="1 2">
    <name type="scientific">Zizania palustris</name>
    <name type="common">Northern wild rice</name>
    <dbReference type="NCBI Taxonomy" id="103762"/>
    <lineage>
        <taxon>Eukaryota</taxon>
        <taxon>Viridiplantae</taxon>
        <taxon>Streptophyta</taxon>
        <taxon>Embryophyta</taxon>
        <taxon>Tracheophyta</taxon>
        <taxon>Spermatophyta</taxon>
        <taxon>Magnoliopsida</taxon>
        <taxon>Liliopsida</taxon>
        <taxon>Poales</taxon>
        <taxon>Poaceae</taxon>
        <taxon>BOP clade</taxon>
        <taxon>Oryzoideae</taxon>
        <taxon>Oryzeae</taxon>
        <taxon>Zizaniinae</taxon>
        <taxon>Zizania</taxon>
    </lineage>
</organism>
<reference evidence="1" key="2">
    <citation type="submission" date="2021-02" db="EMBL/GenBank/DDBJ databases">
        <authorList>
            <person name="Kimball J.A."/>
            <person name="Haas M.W."/>
            <person name="Macchietto M."/>
            <person name="Kono T."/>
            <person name="Duquette J."/>
            <person name="Shao M."/>
        </authorList>
    </citation>
    <scope>NUCLEOTIDE SEQUENCE</scope>
    <source>
        <tissue evidence="1">Fresh leaf tissue</tissue>
    </source>
</reference>
<gene>
    <name evidence="1" type="ORF">GUJ93_ZPchr0015g6943</name>
</gene>
<evidence type="ECO:0000313" key="1">
    <source>
        <dbReference type="EMBL" id="KAG8083479.1"/>
    </source>
</evidence>
<comment type="caution">
    <text evidence="1">The sequence shown here is derived from an EMBL/GenBank/DDBJ whole genome shotgun (WGS) entry which is preliminary data.</text>
</comment>